<evidence type="ECO:0000313" key="3">
    <source>
        <dbReference type="Proteomes" id="UP000316598"/>
    </source>
</evidence>
<evidence type="ECO:0000313" key="2">
    <source>
        <dbReference type="EMBL" id="TWT49271.1"/>
    </source>
</evidence>
<dbReference type="OrthoDB" id="231463at2"/>
<dbReference type="RefSeq" id="WP_146516808.1">
    <property type="nucleotide sequence ID" value="NZ_SJPI01000003.1"/>
</dbReference>
<gene>
    <name evidence="2" type="ORF">Pla22_44650</name>
</gene>
<name>A0A5C5WGN6_9BACT</name>
<comment type="caution">
    <text evidence="2">The sequence shown here is derived from an EMBL/GenBank/DDBJ whole genome shotgun (WGS) entry which is preliminary data.</text>
</comment>
<dbReference type="InterPro" id="IPR050739">
    <property type="entry name" value="MFP"/>
</dbReference>
<dbReference type="Gene3D" id="2.40.30.170">
    <property type="match status" value="1"/>
</dbReference>
<evidence type="ECO:0000256" key="1">
    <source>
        <dbReference type="SAM" id="Coils"/>
    </source>
</evidence>
<reference evidence="2 3" key="1">
    <citation type="submission" date="2019-02" db="EMBL/GenBank/DDBJ databases">
        <title>Deep-cultivation of Planctomycetes and their phenomic and genomic characterization uncovers novel biology.</title>
        <authorList>
            <person name="Wiegand S."/>
            <person name="Jogler M."/>
            <person name="Boedeker C."/>
            <person name="Pinto D."/>
            <person name="Vollmers J."/>
            <person name="Rivas-Marin E."/>
            <person name="Kohn T."/>
            <person name="Peeters S.H."/>
            <person name="Heuer A."/>
            <person name="Rast P."/>
            <person name="Oberbeckmann S."/>
            <person name="Bunk B."/>
            <person name="Jeske O."/>
            <person name="Meyerdierks A."/>
            <person name="Storesund J.E."/>
            <person name="Kallscheuer N."/>
            <person name="Luecker S."/>
            <person name="Lage O.M."/>
            <person name="Pohl T."/>
            <person name="Merkel B.J."/>
            <person name="Hornburger P."/>
            <person name="Mueller R.-W."/>
            <person name="Bruemmer F."/>
            <person name="Labrenz M."/>
            <person name="Spormann A.M."/>
            <person name="Op Den Camp H."/>
            <person name="Overmann J."/>
            <person name="Amann R."/>
            <person name="Jetten M.S.M."/>
            <person name="Mascher T."/>
            <person name="Medema M.H."/>
            <person name="Devos D.P."/>
            <person name="Kaster A.-K."/>
            <person name="Ovreas L."/>
            <person name="Rohde M."/>
            <person name="Galperin M.Y."/>
            <person name="Jogler C."/>
        </authorList>
    </citation>
    <scope>NUCLEOTIDE SEQUENCE [LARGE SCALE GENOMIC DNA]</scope>
    <source>
        <strain evidence="2 3">Pla22</strain>
    </source>
</reference>
<dbReference type="EMBL" id="SJPI01000003">
    <property type="protein sequence ID" value="TWT49271.1"/>
    <property type="molecule type" value="Genomic_DNA"/>
</dbReference>
<dbReference type="Gene3D" id="2.40.420.20">
    <property type="match status" value="1"/>
</dbReference>
<keyword evidence="1" id="KW-0175">Coiled coil</keyword>
<dbReference type="PANTHER" id="PTHR30386">
    <property type="entry name" value="MEMBRANE FUSION SUBUNIT OF EMRAB-TOLC MULTIDRUG EFFLUX PUMP"/>
    <property type="match status" value="1"/>
</dbReference>
<feature type="coiled-coil region" evidence="1">
    <location>
        <begin position="106"/>
        <end position="133"/>
    </location>
</feature>
<dbReference type="Proteomes" id="UP000316598">
    <property type="component" value="Unassembled WGS sequence"/>
</dbReference>
<dbReference type="PROSITE" id="PS51257">
    <property type="entry name" value="PROKAR_LIPOPROTEIN"/>
    <property type="match status" value="1"/>
</dbReference>
<sequence>MIQLFQRFLFLNAIVCIALAGCGRSKEVVFEKSPRPVKTMVLTKQHPPDAPLIAASVGAWQTEEIGFEVSGRVEFVADLNTEIDGRIYDSDGNRIVEGTPVARLESERYSLQVSRAKSEVKRAEQNLVVAQTELDESIPAQIEAAAARAELAKTELDRSQTLKQQNAVSQSEFDEKTSAYRNAVAEVKQVLASETSKKAEIEALKNAILQAKQSLRDAQRDLEDCTLYSSFRGQIAGTSVVPGSIVTAGQSVATLQMMDPIKIEVEISADKSRQMQRMDRFPIHVSMPDGSSTVHEAVLHQIDPVADPLTRTFTLTLLLFNRKLSDSAGVQAATTSDVWRLDLKFLPGAENGGLFAEESSILYDSEGAYLWQITNTTIQGHSPADHVVEVRKLRVEPSPLKVPYLGRTVFQEVKVNDPEFDASRDLVVGKLRVADGTPEQWNGKTVFLDAANSWMLRPGDIVKVDLSATDSVEGYYVPMDAISRQADGASVFVVRESGGQTIAARVPVKVVNKGQTATPSSLQLIELSEDAEQSDNSLEGARLITAGVHYLIDGEPINVIAPSETAL</sequence>
<proteinExistence type="predicted"/>
<dbReference type="PANTHER" id="PTHR30386:SF18">
    <property type="entry name" value="INNER MEMBRANE PROTEIN YIAV-RELATED"/>
    <property type="match status" value="1"/>
</dbReference>
<accession>A0A5C5WGN6</accession>
<keyword evidence="3" id="KW-1185">Reference proteome</keyword>
<organism evidence="2 3">
    <name type="scientific">Rubripirellula amarantea</name>
    <dbReference type="NCBI Taxonomy" id="2527999"/>
    <lineage>
        <taxon>Bacteria</taxon>
        <taxon>Pseudomonadati</taxon>
        <taxon>Planctomycetota</taxon>
        <taxon>Planctomycetia</taxon>
        <taxon>Pirellulales</taxon>
        <taxon>Pirellulaceae</taxon>
        <taxon>Rubripirellula</taxon>
    </lineage>
</organism>
<dbReference type="Gene3D" id="2.40.50.100">
    <property type="match status" value="1"/>
</dbReference>
<dbReference type="SUPFAM" id="SSF111369">
    <property type="entry name" value="HlyD-like secretion proteins"/>
    <property type="match status" value="1"/>
</dbReference>
<protein>
    <submittedName>
        <fullName evidence="2">Putative efflux pump membrane fusion protein</fullName>
    </submittedName>
</protein>
<dbReference type="AlphaFoldDB" id="A0A5C5WGN6"/>
<dbReference type="Gene3D" id="1.10.287.470">
    <property type="entry name" value="Helix hairpin bin"/>
    <property type="match status" value="1"/>
</dbReference>